<evidence type="ECO:0000313" key="2">
    <source>
        <dbReference type="Proteomes" id="UP000033647"/>
    </source>
</evidence>
<keyword evidence="2" id="KW-1185">Reference proteome</keyword>
<dbReference type="OrthoDB" id="3678990at2759"/>
<protein>
    <submittedName>
        <fullName evidence="1">Uncharacterized protein</fullName>
    </submittedName>
</protein>
<accession>A0A0F4G470</accession>
<dbReference type="EMBL" id="LAFY01005880">
    <property type="protein sequence ID" value="KJX92089.1"/>
    <property type="molecule type" value="Genomic_DNA"/>
</dbReference>
<evidence type="ECO:0000313" key="1">
    <source>
        <dbReference type="EMBL" id="KJX92089.1"/>
    </source>
</evidence>
<sequence>MSSLPDLLSQYPILTSLSEFVSTLDLHHLALTSQACRAPIEQSFETLKRNCLCDGRGLAQRKTFSGPSTESRIHRPLSSLTYRKLPPYFDTCVAYHWPHAPIEVRLWNTVCDTTDTLPCQQCGINICEECRVYNREDVHLEQPQRRPHIDDHHQVSYTFGLCPTCDATQEEELQGRSLNELCDCDRYRRWICQTCAKAQHAAWSDYARVQEYTEDPFEWQPDEEPTKQVHVGGHLGETYENVYCKCCRATVPDETRMRCWWCKRRHIHDDDWIDELSDVANKQPILDEMDPCFPTFIGQDNSYYPKLAYNGPIWTAPQPSASSDVKADTLSMANLSVSHHGALR</sequence>
<dbReference type="AlphaFoldDB" id="A0A0F4G470"/>
<proteinExistence type="predicted"/>
<gene>
    <name evidence="1" type="ORF">TI39_contig5925g00003</name>
</gene>
<dbReference type="Proteomes" id="UP000033647">
    <property type="component" value="Unassembled WGS sequence"/>
</dbReference>
<organism evidence="1 2">
    <name type="scientific">Zymoseptoria brevis</name>
    <dbReference type="NCBI Taxonomy" id="1047168"/>
    <lineage>
        <taxon>Eukaryota</taxon>
        <taxon>Fungi</taxon>
        <taxon>Dikarya</taxon>
        <taxon>Ascomycota</taxon>
        <taxon>Pezizomycotina</taxon>
        <taxon>Dothideomycetes</taxon>
        <taxon>Dothideomycetidae</taxon>
        <taxon>Mycosphaerellales</taxon>
        <taxon>Mycosphaerellaceae</taxon>
        <taxon>Zymoseptoria</taxon>
    </lineage>
</organism>
<dbReference type="STRING" id="1047168.A0A0F4G470"/>
<reference evidence="1 2" key="1">
    <citation type="submission" date="2015-03" db="EMBL/GenBank/DDBJ databases">
        <title>RNA-seq based gene annotation and comparative genomics of four Zymoseptoria species reveal species-specific pathogenicity related genes and transposable element activity.</title>
        <authorList>
            <person name="Grandaubert J."/>
            <person name="Bhattacharyya A."/>
            <person name="Stukenbrock E.H."/>
        </authorList>
    </citation>
    <scope>NUCLEOTIDE SEQUENCE [LARGE SCALE GENOMIC DNA]</scope>
    <source>
        <strain evidence="1 2">Zb18110</strain>
    </source>
</reference>
<comment type="caution">
    <text evidence="1">The sequence shown here is derived from an EMBL/GenBank/DDBJ whole genome shotgun (WGS) entry which is preliminary data.</text>
</comment>
<name>A0A0F4G470_9PEZI</name>